<dbReference type="InterPro" id="IPR009057">
    <property type="entry name" value="Homeodomain-like_sf"/>
</dbReference>
<dbReference type="GO" id="GO:0019185">
    <property type="term" value="C:snRNA-activating protein complex"/>
    <property type="evidence" value="ECO:0007669"/>
    <property type="project" value="TreeGrafter"/>
</dbReference>
<evidence type="ECO:0000256" key="9">
    <source>
        <dbReference type="SAM" id="Coils"/>
    </source>
</evidence>
<evidence type="ECO:0000256" key="1">
    <source>
        <dbReference type="ARBA" id="ARBA00022723"/>
    </source>
</evidence>
<evidence type="ECO:0000313" key="15">
    <source>
        <dbReference type="Proteomes" id="UP001054902"/>
    </source>
</evidence>
<keyword evidence="5" id="KW-0238">DNA-binding</keyword>
<keyword evidence="6" id="KW-0804">Transcription</keyword>
<evidence type="ECO:0000256" key="3">
    <source>
        <dbReference type="ARBA" id="ARBA00022833"/>
    </source>
</evidence>
<dbReference type="InterPro" id="IPR001005">
    <property type="entry name" value="SANT/Myb"/>
</dbReference>
<dbReference type="InterPro" id="IPR018957">
    <property type="entry name" value="Znf_C3HC4_RING-type"/>
</dbReference>
<organism evidence="14 15">
    <name type="scientific">Chaetoceros tenuissimus</name>
    <dbReference type="NCBI Taxonomy" id="426638"/>
    <lineage>
        <taxon>Eukaryota</taxon>
        <taxon>Sar</taxon>
        <taxon>Stramenopiles</taxon>
        <taxon>Ochrophyta</taxon>
        <taxon>Bacillariophyta</taxon>
        <taxon>Coscinodiscophyceae</taxon>
        <taxon>Chaetocerotophycidae</taxon>
        <taxon>Chaetocerotales</taxon>
        <taxon>Chaetocerotaceae</taxon>
        <taxon>Chaetoceros</taxon>
    </lineage>
</organism>
<dbReference type="SUPFAM" id="SSF46689">
    <property type="entry name" value="Homeodomain-like"/>
    <property type="match status" value="1"/>
</dbReference>
<dbReference type="PROSITE" id="PS50089">
    <property type="entry name" value="ZF_RING_2"/>
    <property type="match status" value="1"/>
</dbReference>
<dbReference type="PROSITE" id="PS51294">
    <property type="entry name" value="HTH_MYB"/>
    <property type="match status" value="2"/>
</dbReference>
<feature type="domain" description="Myb-like" evidence="12">
    <location>
        <begin position="174"/>
        <end position="221"/>
    </location>
</feature>
<keyword evidence="1" id="KW-0479">Metal-binding</keyword>
<keyword evidence="4" id="KW-0805">Transcription regulation</keyword>
<comment type="caution">
    <text evidence="14">The sequence shown here is derived from an EMBL/GenBank/DDBJ whole genome shotgun (WGS) entry which is preliminary data.</text>
</comment>
<evidence type="ECO:0000256" key="10">
    <source>
        <dbReference type="SAM" id="MobiDB-lite"/>
    </source>
</evidence>
<feature type="region of interest" description="Disordered" evidence="10">
    <location>
        <begin position="241"/>
        <end position="350"/>
    </location>
</feature>
<evidence type="ECO:0000256" key="7">
    <source>
        <dbReference type="ARBA" id="ARBA00023242"/>
    </source>
</evidence>
<feature type="compositionally biased region" description="Basic and acidic residues" evidence="10">
    <location>
        <begin position="258"/>
        <end position="268"/>
    </location>
</feature>
<evidence type="ECO:0000313" key="14">
    <source>
        <dbReference type="EMBL" id="GFH55584.1"/>
    </source>
</evidence>
<dbReference type="GO" id="GO:0042796">
    <property type="term" value="P:snRNA transcription by RNA polymerase III"/>
    <property type="evidence" value="ECO:0007669"/>
    <property type="project" value="TreeGrafter"/>
</dbReference>
<dbReference type="GO" id="GO:0008270">
    <property type="term" value="F:zinc ion binding"/>
    <property type="evidence" value="ECO:0007669"/>
    <property type="project" value="UniProtKB-KW"/>
</dbReference>
<dbReference type="SMART" id="SM00717">
    <property type="entry name" value="SANT"/>
    <property type="match status" value="2"/>
</dbReference>
<evidence type="ECO:0000256" key="6">
    <source>
        <dbReference type="ARBA" id="ARBA00023163"/>
    </source>
</evidence>
<dbReference type="InterPro" id="IPR051575">
    <property type="entry name" value="Myb-like_DNA-bd"/>
</dbReference>
<evidence type="ECO:0000256" key="2">
    <source>
        <dbReference type="ARBA" id="ARBA00022771"/>
    </source>
</evidence>
<feature type="domain" description="Myb-like" evidence="12">
    <location>
        <begin position="123"/>
        <end position="173"/>
    </location>
</feature>
<feature type="compositionally biased region" description="Polar residues" evidence="10">
    <location>
        <begin position="241"/>
        <end position="257"/>
    </location>
</feature>
<evidence type="ECO:0000259" key="12">
    <source>
        <dbReference type="PROSITE" id="PS50090"/>
    </source>
</evidence>
<keyword evidence="15" id="KW-1185">Reference proteome</keyword>
<dbReference type="PANTHER" id="PTHR46621">
    <property type="entry name" value="SNRNA-ACTIVATING PROTEIN COMPLEX SUBUNIT 4"/>
    <property type="match status" value="1"/>
</dbReference>
<evidence type="ECO:0000259" key="11">
    <source>
        <dbReference type="PROSITE" id="PS50089"/>
    </source>
</evidence>
<dbReference type="InterPro" id="IPR017907">
    <property type="entry name" value="Znf_RING_CS"/>
</dbReference>
<dbReference type="GO" id="GO:0001006">
    <property type="term" value="F:RNA polymerase III type 3 promoter sequence-specific DNA binding"/>
    <property type="evidence" value="ECO:0007669"/>
    <property type="project" value="TreeGrafter"/>
</dbReference>
<dbReference type="InterPro" id="IPR001841">
    <property type="entry name" value="Znf_RING"/>
</dbReference>
<feature type="compositionally biased region" description="Basic and acidic residues" evidence="10">
    <location>
        <begin position="16"/>
        <end position="27"/>
    </location>
</feature>
<feature type="compositionally biased region" description="Polar residues" evidence="10">
    <location>
        <begin position="70"/>
        <end position="86"/>
    </location>
</feature>
<sequence length="766" mass="89173">MFQYQEDNESEASYAEESKKKEAKEQSLTRSGRRFNVRLKENLLKGLKGIQRRPKAKQKRGTSLADRKNNLSSAKSTARISKYQLQKQKRPPVRNARVDRKDRLASRRAHQADEDNEISVNTKGPISKKRWTPEEDARLVGLVKKHGEKWPSIAKVFKVKSAIQCRERWCNHLDPNINKSPWTKEEDLLLIKLQKEKGNSWAEISKCMNGRTENNIKNRFNGASIKRLLLTDTKRHVDLKSTTNMCTKQGKSSSATETNRKSENDIKNKFTSIKHKLLAGADSKGTNASTKQGRSSRTADRNLIEEKSTQSLESNDSNDLNNITKGSKRRLTGIDDNNVKSTKKKRAKNISSEENVQLKGFTRKIVVPEALQSPMSVDFIKNYNVDITFENLIYSNENKLKDTKMWEFMFSILKGFKYPHAPVELRSQTIWTSRTMRYLNYFSALILLIKYQNHEELPEELSCDGIPPWWYVVRFFNHFKLTRNHKSRYDNPHDDNFSKEINVAYDVLNVYFIIETNIWMFTGNFIFKAADGYLDCSLDTNSERLFGDLQRFLNSYNRQYNVGAYDEAWFNKDTKKCTDEDRHDELKQIAKRGLHHFEIALMETVFQAKPLIQDKRYKQFAALKIDSIDCGPTQDSVNIEFQKKMEKEIKNRDTIIDTQNIEIERLKLHNKKLQEMQALSKDLKEDLQCPICFNPMNDPCIVPECCHRFCYKCIEDAIAKCGKECPICRARITSKRDFRRDELFGRIAEVVCDQEDKEDVGKKNLM</sequence>
<feature type="compositionally biased region" description="Acidic residues" evidence="10">
    <location>
        <begin position="1"/>
        <end position="10"/>
    </location>
</feature>
<dbReference type="Proteomes" id="UP001054902">
    <property type="component" value="Unassembled WGS sequence"/>
</dbReference>
<accession>A0AAD3D0T3</accession>
<dbReference type="InterPro" id="IPR013083">
    <property type="entry name" value="Znf_RING/FYVE/PHD"/>
</dbReference>
<dbReference type="Gene3D" id="1.10.10.60">
    <property type="entry name" value="Homeodomain-like"/>
    <property type="match status" value="2"/>
</dbReference>
<dbReference type="AlphaFoldDB" id="A0AAD3D0T3"/>
<evidence type="ECO:0000256" key="8">
    <source>
        <dbReference type="PROSITE-ProRule" id="PRU00175"/>
    </source>
</evidence>
<proteinExistence type="predicted"/>
<keyword evidence="3" id="KW-0862">Zinc</keyword>
<dbReference type="EMBL" id="BLLK01000049">
    <property type="protein sequence ID" value="GFH55584.1"/>
    <property type="molecule type" value="Genomic_DNA"/>
</dbReference>
<keyword evidence="7" id="KW-0539">Nucleus</keyword>
<dbReference type="PROSITE" id="PS00518">
    <property type="entry name" value="ZF_RING_1"/>
    <property type="match status" value="1"/>
</dbReference>
<protein>
    <submittedName>
        <fullName evidence="14">Transcription factor MYB98-like</fullName>
    </submittedName>
</protein>
<keyword evidence="2 8" id="KW-0863">Zinc-finger</keyword>
<keyword evidence="9" id="KW-0175">Coiled coil</keyword>
<feature type="domain" description="RING-type" evidence="11">
    <location>
        <begin position="689"/>
        <end position="729"/>
    </location>
</feature>
<dbReference type="Pfam" id="PF00097">
    <property type="entry name" value="zf-C3HC4"/>
    <property type="match status" value="1"/>
</dbReference>
<dbReference type="InterPro" id="IPR017930">
    <property type="entry name" value="Myb_dom"/>
</dbReference>
<feature type="region of interest" description="Disordered" evidence="10">
    <location>
        <begin position="1"/>
        <end position="129"/>
    </location>
</feature>
<dbReference type="Gene3D" id="3.30.40.10">
    <property type="entry name" value="Zinc/RING finger domain, C3HC4 (zinc finger)"/>
    <property type="match status" value="1"/>
</dbReference>
<dbReference type="CDD" id="cd00167">
    <property type="entry name" value="SANT"/>
    <property type="match status" value="2"/>
</dbReference>
<feature type="compositionally biased region" description="Basic and acidic residues" evidence="10">
    <location>
        <begin position="96"/>
        <end position="113"/>
    </location>
</feature>
<evidence type="ECO:0000256" key="4">
    <source>
        <dbReference type="ARBA" id="ARBA00023015"/>
    </source>
</evidence>
<evidence type="ECO:0000256" key="5">
    <source>
        <dbReference type="ARBA" id="ARBA00023125"/>
    </source>
</evidence>
<reference evidence="14 15" key="1">
    <citation type="journal article" date="2021" name="Sci. Rep.">
        <title>The genome of the diatom Chaetoceros tenuissimus carries an ancient integrated fragment of an extant virus.</title>
        <authorList>
            <person name="Hongo Y."/>
            <person name="Kimura K."/>
            <person name="Takaki Y."/>
            <person name="Yoshida Y."/>
            <person name="Baba S."/>
            <person name="Kobayashi G."/>
            <person name="Nagasaki K."/>
            <person name="Hano T."/>
            <person name="Tomaru Y."/>
        </authorList>
    </citation>
    <scope>NUCLEOTIDE SEQUENCE [LARGE SCALE GENOMIC DNA]</scope>
    <source>
        <strain evidence="14 15">NIES-3715</strain>
    </source>
</reference>
<dbReference type="GO" id="GO:0042795">
    <property type="term" value="P:snRNA transcription by RNA polymerase II"/>
    <property type="evidence" value="ECO:0007669"/>
    <property type="project" value="TreeGrafter"/>
</dbReference>
<feature type="domain" description="HTH myb-type" evidence="13">
    <location>
        <begin position="123"/>
        <end position="177"/>
    </location>
</feature>
<feature type="compositionally biased region" description="Polar residues" evidence="10">
    <location>
        <begin position="284"/>
        <end position="296"/>
    </location>
</feature>
<evidence type="ECO:0000259" key="13">
    <source>
        <dbReference type="PROSITE" id="PS51294"/>
    </source>
</evidence>
<dbReference type="GO" id="GO:0000978">
    <property type="term" value="F:RNA polymerase II cis-regulatory region sequence-specific DNA binding"/>
    <property type="evidence" value="ECO:0007669"/>
    <property type="project" value="TreeGrafter"/>
</dbReference>
<feature type="compositionally biased region" description="Basic residues" evidence="10">
    <location>
        <begin position="50"/>
        <end position="60"/>
    </location>
</feature>
<dbReference type="SUPFAM" id="SSF57850">
    <property type="entry name" value="RING/U-box"/>
    <property type="match status" value="1"/>
</dbReference>
<dbReference type="SMART" id="SM00184">
    <property type="entry name" value="RING"/>
    <property type="match status" value="1"/>
</dbReference>
<feature type="compositionally biased region" description="Basic and acidic residues" evidence="10">
    <location>
        <begin position="297"/>
        <end position="308"/>
    </location>
</feature>
<dbReference type="PANTHER" id="PTHR46621:SF1">
    <property type="entry name" value="SNRNA-ACTIVATING PROTEIN COMPLEX SUBUNIT 4"/>
    <property type="match status" value="1"/>
</dbReference>
<name>A0AAD3D0T3_9STRA</name>
<feature type="coiled-coil region" evidence="9">
    <location>
        <begin position="656"/>
        <end position="686"/>
    </location>
</feature>
<dbReference type="PROSITE" id="PS50090">
    <property type="entry name" value="MYB_LIKE"/>
    <property type="match status" value="2"/>
</dbReference>
<gene>
    <name evidence="14" type="ORF">CTEN210_12060</name>
</gene>
<feature type="compositionally biased region" description="Low complexity" evidence="10">
    <location>
        <begin position="311"/>
        <end position="322"/>
    </location>
</feature>
<dbReference type="Pfam" id="PF13921">
    <property type="entry name" value="Myb_DNA-bind_6"/>
    <property type="match status" value="1"/>
</dbReference>
<feature type="domain" description="HTH myb-type" evidence="13">
    <location>
        <begin position="178"/>
        <end position="228"/>
    </location>
</feature>